<dbReference type="Pfam" id="PF20611">
    <property type="entry name" value="DUF6801"/>
    <property type="match status" value="1"/>
</dbReference>
<dbReference type="Proteomes" id="UP001500575">
    <property type="component" value="Unassembled WGS sequence"/>
</dbReference>
<name>A0ABN2Y8L3_9ACTN</name>
<organism evidence="3 4">
    <name type="scientific">Nocardioides bigeumensis</name>
    <dbReference type="NCBI Taxonomy" id="433657"/>
    <lineage>
        <taxon>Bacteria</taxon>
        <taxon>Bacillati</taxon>
        <taxon>Actinomycetota</taxon>
        <taxon>Actinomycetes</taxon>
        <taxon>Propionibacteriales</taxon>
        <taxon>Nocardioidaceae</taxon>
        <taxon>Nocardioides</taxon>
    </lineage>
</organism>
<evidence type="ECO:0000313" key="4">
    <source>
        <dbReference type="Proteomes" id="UP001500575"/>
    </source>
</evidence>
<evidence type="ECO:0000259" key="2">
    <source>
        <dbReference type="Pfam" id="PF20611"/>
    </source>
</evidence>
<feature type="chain" id="PRO_5046530679" description="DUF6801 domain-containing protein" evidence="1">
    <location>
        <begin position="36"/>
        <end position="292"/>
    </location>
</feature>
<gene>
    <name evidence="3" type="ORF">GCM10009843_19500</name>
</gene>
<reference evidence="3 4" key="1">
    <citation type="journal article" date="2019" name="Int. J. Syst. Evol. Microbiol.">
        <title>The Global Catalogue of Microorganisms (GCM) 10K type strain sequencing project: providing services to taxonomists for standard genome sequencing and annotation.</title>
        <authorList>
            <consortium name="The Broad Institute Genomics Platform"/>
            <consortium name="The Broad Institute Genome Sequencing Center for Infectious Disease"/>
            <person name="Wu L."/>
            <person name="Ma J."/>
        </authorList>
    </citation>
    <scope>NUCLEOTIDE SEQUENCE [LARGE SCALE GENOMIC DNA]</scope>
    <source>
        <strain evidence="3 4">JCM 16021</strain>
    </source>
</reference>
<protein>
    <recommendedName>
        <fullName evidence="2">DUF6801 domain-containing protein</fullName>
    </recommendedName>
</protein>
<proteinExistence type="predicted"/>
<feature type="signal peptide" evidence="1">
    <location>
        <begin position="1"/>
        <end position="35"/>
    </location>
</feature>
<dbReference type="RefSeq" id="WP_344303513.1">
    <property type="nucleotide sequence ID" value="NZ_BAAAQQ010000011.1"/>
</dbReference>
<keyword evidence="4" id="KW-1185">Reference proteome</keyword>
<dbReference type="InterPro" id="IPR046542">
    <property type="entry name" value="DUF6801"/>
</dbReference>
<dbReference type="PROSITE" id="PS51318">
    <property type="entry name" value="TAT"/>
    <property type="match status" value="1"/>
</dbReference>
<evidence type="ECO:0000313" key="3">
    <source>
        <dbReference type="EMBL" id="GAA2123582.1"/>
    </source>
</evidence>
<keyword evidence="1" id="KW-0732">Signal</keyword>
<feature type="domain" description="DUF6801" evidence="2">
    <location>
        <begin position="41"/>
        <end position="188"/>
    </location>
</feature>
<dbReference type="EMBL" id="BAAAQQ010000011">
    <property type="protein sequence ID" value="GAA2123582.1"/>
    <property type="molecule type" value="Genomic_DNA"/>
</dbReference>
<sequence>MTSRTRTRLVAATGAATLTAGLTAGLVVATSPAEAVTGTLNYTCTILGQPKTVTVVADTDAPRRIAYGETITPAASGILTIPADVADQVRLAGAKKADGKADVAATVDDTARPLTLTVPSTNIPPNGPLVLEASGPAGPFAGTKVGNVYDIAVGNFTTVLNLTEANGTPIAGSPQTIPCVLNPGQNAAVDTIKVVRDKTTTTVDAPDIAKGAKATADVAVVSEHGTTAKGKIKVKLVRNGKVWQTKIVALRGGHKQVTLQRIHAKGNYKVKVKYVGRESWKGSRDVDAFTVG</sequence>
<dbReference type="InterPro" id="IPR006311">
    <property type="entry name" value="TAT_signal"/>
</dbReference>
<accession>A0ABN2Y8L3</accession>
<comment type="caution">
    <text evidence="3">The sequence shown here is derived from an EMBL/GenBank/DDBJ whole genome shotgun (WGS) entry which is preliminary data.</text>
</comment>
<evidence type="ECO:0000256" key="1">
    <source>
        <dbReference type="SAM" id="SignalP"/>
    </source>
</evidence>